<evidence type="ECO:0000256" key="2">
    <source>
        <dbReference type="ARBA" id="ARBA00022475"/>
    </source>
</evidence>
<organism evidence="12 13">
    <name type="scientific">Canis lupus familiaris</name>
    <name type="common">Dog</name>
    <name type="synonym">Canis familiaris</name>
    <dbReference type="NCBI Taxonomy" id="9615"/>
    <lineage>
        <taxon>Eukaryota</taxon>
        <taxon>Metazoa</taxon>
        <taxon>Chordata</taxon>
        <taxon>Craniata</taxon>
        <taxon>Vertebrata</taxon>
        <taxon>Euteleostomi</taxon>
        <taxon>Mammalia</taxon>
        <taxon>Eutheria</taxon>
        <taxon>Laurasiatheria</taxon>
        <taxon>Carnivora</taxon>
        <taxon>Caniformia</taxon>
        <taxon>Canidae</taxon>
        <taxon>Canis</taxon>
    </lineage>
</organism>
<dbReference type="SMART" id="SM00034">
    <property type="entry name" value="CLECT"/>
    <property type="match status" value="1"/>
</dbReference>
<dbReference type="InterPro" id="IPR033992">
    <property type="entry name" value="NKR-like_CTLD"/>
</dbReference>
<proteinExistence type="predicted"/>
<dbReference type="FunFam" id="3.10.100.10:FF:000062">
    <property type="entry name" value="C-type lectin domain family 2 member D"/>
    <property type="match status" value="1"/>
</dbReference>
<dbReference type="Ensembl" id="ENSCAFT00030038958.1">
    <property type="protein sequence ID" value="ENSCAFP00030033980.1"/>
    <property type="gene ID" value="ENSCAFG00030021084.1"/>
</dbReference>
<keyword evidence="2" id="KW-1003">Cell membrane</keyword>
<evidence type="ECO:0000256" key="3">
    <source>
        <dbReference type="ARBA" id="ARBA00022692"/>
    </source>
</evidence>
<keyword evidence="6 10" id="KW-1133">Transmembrane helix</keyword>
<evidence type="ECO:0000256" key="6">
    <source>
        <dbReference type="ARBA" id="ARBA00022989"/>
    </source>
</evidence>
<evidence type="ECO:0000256" key="9">
    <source>
        <dbReference type="ARBA" id="ARBA00023180"/>
    </source>
</evidence>
<dbReference type="Proteomes" id="UP000694429">
    <property type="component" value="Chromosome 27"/>
</dbReference>
<dbReference type="PANTHER" id="PTHR45710:SF35">
    <property type="entry name" value="C-TYPE LECTIN DOMAIN FAMILY 2 MEMBER D"/>
    <property type="match status" value="1"/>
</dbReference>
<keyword evidence="8" id="KW-1015">Disulfide bond</keyword>
<dbReference type="InterPro" id="IPR016187">
    <property type="entry name" value="CTDL_fold"/>
</dbReference>
<dbReference type="AlphaFoldDB" id="A0A8C0NZ08"/>
<reference evidence="12" key="1">
    <citation type="submission" date="2019-03" db="EMBL/GenBank/DDBJ databases">
        <authorList>
            <person name="Warren W.C."/>
            <person name="Johnson G.S."/>
        </authorList>
    </citation>
    <scope>NUCLEOTIDE SEQUENCE [LARGE SCALE GENOMIC DNA]</scope>
    <source>
        <strain evidence="12">Basenji</strain>
    </source>
</reference>
<reference evidence="12" key="2">
    <citation type="submission" date="2025-08" db="UniProtKB">
        <authorList>
            <consortium name="Ensembl"/>
        </authorList>
    </citation>
    <scope>IDENTIFICATION</scope>
</reference>
<dbReference type="PROSITE" id="PS50041">
    <property type="entry name" value="C_TYPE_LECTIN_2"/>
    <property type="match status" value="1"/>
</dbReference>
<evidence type="ECO:0000313" key="12">
    <source>
        <dbReference type="Ensembl" id="ENSCAFP00030033980.1"/>
    </source>
</evidence>
<evidence type="ECO:0000256" key="4">
    <source>
        <dbReference type="ARBA" id="ARBA00022734"/>
    </source>
</evidence>
<dbReference type="CDD" id="cd03593">
    <property type="entry name" value="CLECT_NK_receptors_like"/>
    <property type="match status" value="1"/>
</dbReference>
<dbReference type="GO" id="GO:0005886">
    <property type="term" value="C:plasma membrane"/>
    <property type="evidence" value="ECO:0007669"/>
    <property type="project" value="UniProtKB-SubCell"/>
</dbReference>
<dbReference type="GO" id="GO:0030246">
    <property type="term" value="F:carbohydrate binding"/>
    <property type="evidence" value="ECO:0007669"/>
    <property type="project" value="UniProtKB-KW"/>
</dbReference>
<sequence>MTFLKIILSYHLPNQTSFSFLRACKRNKIFSYRGNSSQNVTFCLTLELKPPAEWFFFVKTGPRMHDSTGVEANFVPVDLLATPNYLSSKKHSININQNRILVILILILIFLILTVLGLITGLLVPRRKLHKISSSECFEAACPESWIGFQRKCFYFSDDIKNWTFSQRFCDSYGADLVQIETLLELNFLLRYKGPYDHWIGLSRDLGQPWKWVNGTEWTNCFPIRGGGECAYLNDKGASSARRYTERKWICSKPDIYAQIKRQNSI</sequence>
<feature type="domain" description="C-type lectin" evidence="11">
    <location>
        <begin position="149"/>
        <end position="252"/>
    </location>
</feature>
<dbReference type="InterPro" id="IPR050828">
    <property type="entry name" value="C-type_lectin/matrix_domain"/>
</dbReference>
<dbReference type="InterPro" id="IPR016186">
    <property type="entry name" value="C-type_lectin-like/link_sf"/>
</dbReference>
<evidence type="ECO:0000256" key="5">
    <source>
        <dbReference type="ARBA" id="ARBA00022968"/>
    </source>
</evidence>
<dbReference type="Gene3D" id="3.10.100.10">
    <property type="entry name" value="Mannose-Binding Protein A, subunit A"/>
    <property type="match status" value="1"/>
</dbReference>
<protein>
    <submittedName>
        <fullName evidence="12">C-type lectin domain family 2 member D</fullName>
    </submittedName>
</protein>
<keyword evidence="5" id="KW-0735">Signal-anchor</keyword>
<keyword evidence="3 10" id="KW-0812">Transmembrane</keyword>
<evidence type="ECO:0000256" key="7">
    <source>
        <dbReference type="ARBA" id="ARBA00023136"/>
    </source>
</evidence>
<keyword evidence="9" id="KW-0325">Glycoprotein</keyword>
<evidence type="ECO:0000256" key="8">
    <source>
        <dbReference type="ARBA" id="ARBA00023157"/>
    </source>
</evidence>
<accession>A0A8C0NZ08</accession>
<feature type="transmembrane region" description="Helical" evidence="10">
    <location>
        <begin position="100"/>
        <end position="124"/>
    </location>
</feature>
<dbReference type="SUPFAM" id="SSF56436">
    <property type="entry name" value="C-type lectin-like"/>
    <property type="match status" value="1"/>
</dbReference>
<comment type="subcellular location">
    <subcellularLocation>
        <location evidence="1">Cell membrane</location>
        <topology evidence="1">Single-pass type II membrane protein</topology>
    </subcellularLocation>
</comment>
<dbReference type="Pfam" id="PF00059">
    <property type="entry name" value="Lectin_C"/>
    <property type="match status" value="1"/>
</dbReference>
<evidence type="ECO:0000256" key="10">
    <source>
        <dbReference type="SAM" id="Phobius"/>
    </source>
</evidence>
<keyword evidence="4" id="KW-0430">Lectin</keyword>
<dbReference type="InterPro" id="IPR001304">
    <property type="entry name" value="C-type_lectin-like"/>
</dbReference>
<name>A0A8C0NZ08_CANLF</name>
<evidence type="ECO:0000313" key="13">
    <source>
        <dbReference type="Proteomes" id="UP000694429"/>
    </source>
</evidence>
<keyword evidence="7 10" id="KW-0472">Membrane</keyword>
<evidence type="ECO:0000259" key="11">
    <source>
        <dbReference type="PROSITE" id="PS50041"/>
    </source>
</evidence>
<evidence type="ECO:0000256" key="1">
    <source>
        <dbReference type="ARBA" id="ARBA00004401"/>
    </source>
</evidence>
<dbReference type="PANTHER" id="PTHR45710">
    <property type="entry name" value="C-TYPE LECTIN DOMAIN-CONTAINING PROTEIN 180"/>
    <property type="match status" value="1"/>
</dbReference>